<dbReference type="Pfam" id="PF22483">
    <property type="entry name" value="Mu-transpos_C_2"/>
    <property type="match status" value="1"/>
</dbReference>
<evidence type="ECO:0000313" key="3">
    <source>
        <dbReference type="EMBL" id="AVE17230.1"/>
    </source>
</evidence>
<dbReference type="SUPFAM" id="SSF53098">
    <property type="entry name" value="Ribonuclease H-like"/>
    <property type="match status" value="1"/>
</dbReference>
<dbReference type="InterPro" id="IPR036388">
    <property type="entry name" value="WH-like_DNA-bd_sf"/>
</dbReference>
<dbReference type="Gene3D" id="1.10.10.10">
    <property type="entry name" value="Winged helix-like DNA-binding domain superfamily/Winged helix DNA-binding domain"/>
    <property type="match status" value="1"/>
</dbReference>
<comment type="similarity">
    <text evidence="1">Belongs to the transposase IS21/IS408/IS1162 family.</text>
</comment>
<dbReference type="NCBIfam" id="NF033546">
    <property type="entry name" value="transpos_IS21"/>
    <property type="match status" value="1"/>
</dbReference>
<dbReference type="PANTHER" id="PTHR35004">
    <property type="entry name" value="TRANSPOSASE RV3428C-RELATED"/>
    <property type="match status" value="1"/>
</dbReference>
<feature type="domain" description="Integrase catalytic" evidence="2">
    <location>
        <begin position="139"/>
        <end position="314"/>
    </location>
</feature>
<reference evidence="3" key="1">
    <citation type="journal article" date="2018" name="J. Antimicrob. Chemother.">
        <title>Presence and molecular characteristics of oxazolidinone resistance in staphylococci from household animals in rural China.</title>
        <authorList>
            <person name="Sun C."/>
            <person name="Zhang P."/>
            <person name="Ji X."/>
            <person name="Fan R."/>
            <person name="Chen B."/>
            <person name="Wang Y."/>
            <person name="Schwarz S."/>
            <person name="Wu C."/>
        </authorList>
    </citation>
    <scope>NUCLEOTIDE SEQUENCE</scope>
    <source>
        <strain evidence="3">CY01</strain>
    </source>
</reference>
<protein>
    <submittedName>
        <fullName evidence="3">Integrase/resolvase A</fullName>
    </submittedName>
</protein>
<dbReference type="Gene3D" id="3.30.420.10">
    <property type="entry name" value="Ribonuclease H-like superfamily/Ribonuclease H"/>
    <property type="match status" value="1"/>
</dbReference>
<proteinExistence type="inferred from homology"/>
<dbReference type="GO" id="GO:0015074">
    <property type="term" value="P:DNA integration"/>
    <property type="evidence" value="ECO:0007669"/>
    <property type="project" value="InterPro"/>
</dbReference>
<organism evidence="3">
    <name type="scientific">Staphylococcus saprophyticus</name>
    <dbReference type="NCBI Taxonomy" id="29385"/>
    <lineage>
        <taxon>Bacteria</taxon>
        <taxon>Bacillati</taxon>
        <taxon>Bacillota</taxon>
        <taxon>Bacilli</taxon>
        <taxon>Bacillales</taxon>
        <taxon>Staphylococcaceae</taxon>
        <taxon>Staphylococcus</taxon>
    </lineage>
</organism>
<dbReference type="InterPro" id="IPR054353">
    <property type="entry name" value="IstA-like_C"/>
</dbReference>
<sequence>MITLNKKQQVIQLHLQDVSQRQISTEVKVSRNTVSKYIEAFEKSKATDVRNLPVTEDILSPPSYKKRAGVKRKMTEEIVERLKGFIQDNEWKRKNNMSKQQMKKIDMYEKLQEEGYDIGYTTVRNFVNSEERRTKEVYIRQRYSAAWEVEFDWGEVKLVIDGKQKSYSLAVFTLAYSNYRFALLYESETMICIQDAHTKLIDHLGFVPSVFTYDNMRTVVKSFVGTDRKITDGMINLSNYYEFRIRLCEPRKGNQKGHVERSVEVVRRKAFSYDIAFPSLEDAQKRLAQTILSLNKRIHHEKKLAHIELKDQEKVAAAQEALPLPFDVSEVVECRVDKYSTVTIKQNRYSVPEGHVGAWIRAKVSADSVRLFIEGEFVAEHRRNWGVHQWEMDLYHYIKTFTKKKGALAQSECLSQAPNQIKKLFENHYIGKEKDFLELLLYVREKNQWDNVMAAVRQIETKGLGDITTEKLIFLSEQTDLVPAVPLHPDETVEQALQNIKAFSAMFNQVDEGVLEHG</sequence>
<accession>A0A2L1K592</accession>
<dbReference type="InterPro" id="IPR009057">
    <property type="entry name" value="Homeodomain-like_sf"/>
</dbReference>
<name>A0A2L1K592_STASA</name>
<evidence type="ECO:0000256" key="1">
    <source>
        <dbReference type="ARBA" id="ARBA00009277"/>
    </source>
</evidence>
<dbReference type="AlphaFoldDB" id="A0A2L1K592"/>
<dbReference type="Pfam" id="PF13384">
    <property type="entry name" value="HTH_23"/>
    <property type="match status" value="1"/>
</dbReference>
<evidence type="ECO:0000259" key="2">
    <source>
        <dbReference type="PROSITE" id="PS50994"/>
    </source>
</evidence>
<dbReference type="InterPro" id="IPR012337">
    <property type="entry name" value="RNaseH-like_sf"/>
</dbReference>
<dbReference type="InterPro" id="IPR001584">
    <property type="entry name" value="Integrase_cat-core"/>
</dbReference>
<dbReference type="InterPro" id="IPR036397">
    <property type="entry name" value="RNaseH_sf"/>
</dbReference>
<dbReference type="EMBL" id="MF805733">
    <property type="protein sequence ID" value="AVE17230.1"/>
    <property type="molecule type" value="Genomic_DNA"/>
</dbReference>
<dbReference type="GO" id="GO:0003676">
    <property type="term" value="F:nucleic acid binding"/>
    <property type="evidence" value="ECO:0007669"/>
    <property type="project" value="InterPro"/>
</dbReference>
<gene>
    <name evidence="3" type="primary">istA</name>
</gene>
<dbReference type="SUPFAM" id="SSF46689">
    <property type="entry name" value="Homeodomain-like"/>
    <property type="match status" value="1"/>
</dbReference>
<dbReference type="PROSITE" id="PS50994">
    <property type="entry name" value="INTEGRASE"/>
    <property type="match status" value="1"/>
</dbReference>